<dbReference type="AlphaFoldDB" id="A0A4Y8SAW8"/>
<feature type="chain" id="PRO_5021367657" description="DUF3108 domain-containing protein" evidence="1">
    <location>
        <begin position="26"/>
        <end position="270"/>
    </location>
</feature>
<dbReference type="Pfam" id="PF11306">
    <property type="entry name" value="DUF3108"/>
    <property type="match status" value="1"/>
</dbReference>
<dbReference type="RefSeq" id="WP_133233083.1">
    <property type="nucleotide sequence ID" value="NZ_SOZE01000019.1"/>
</dbReference>
<protein>
    <recommendedName>
        <fullName evidence="4">DUF3108 domain-containing protein</fullName>
    </recommendedName>
</protein>
<feature type="signal peptide" evidence="1">
    <location>
        <begin position="1"/>
        <end position="25"/>
    </location>
</feature>
<reference evidence="2 3" key="1">
    <citation type="journal article" date="2017" name="Int. J. Syst. Evol. Microbiol.">
        <title>Mucilaginibacterpsychrotolerans sp. nov., isolated from peatlands.</title>
        <authorList>
            <person name="Deng Y."/>
            <person name="Shen L."/>
            <person name="Xu B."/>
            <person name="Liu Y."/>
            <person name="Gu Z."/>
            <person name="Liu H."/>
            <person name="Zhou Y."/>
        </authorList>
    </citation>
    <scope>NUCLEOTIDE SEQUENCE [LARGE SCALE GENOMIC DNA]</scope>
    <source>
        <strain evidence="2 3">NH7-4</strain>
    </source>
</reference>
<dbReference type="InterPro" id="IPR021457">
    <property type="entry name" value="DUF3108"/>
</dbReference>
<dbReference type="EMBL" id="SOZE01000019">
    <property type="protein sequence ID" value="TFF35801.1"/>
    <property type="molecule type" value="Genomic_DNA"/>
</dbReference>
<name>A0A4Y8SAW8_9SPHI</name>
<proteinExistence type="predicted"/>
<sequence length="270" mass="30437">MKVNIPVTTIIAAFAALVLSVQPKAASAQKIDTIRLSDKRLNTSALKPGMRQYLVYFQMPKSPKQLRLSLWMRNTEIIDRNGQQVFATSQHWYTGDTTGYRTAYSLNRVSDFAPVYHSETVNGKNKSFNWSAQEVVSADTVAANTLKGFKASPAEPYFNWNLDIETFEMLPLAAGKQFAINFYDAVSNTPEYALYKVTGSEIVGTLNQEKIDCWKLVNESDHKGTHATQIFWISKKGHEFIKEEDSFNGMHRYKVKLPAAAPDILLALKQ</sequence>
<comment type="caution">
    <text evidence="2">The sequence shown here is derived from an EMBL/GenBank/DDBJ whole genome shotgun (WGS) entry which is preliminary data.</text>
</comment>
<evidence type="ECO:0008006" key="4">
    <source>
        <dbReference type="Google" id="ProtNLM"/>
    </source>
</evidence>
<evidence type="ECO:0000313" key="3">
    <source>
        <dbReference type="Proteomes" id="UP000297540"/>
    </source>
</evidence>
<keyword evidence="3" id="KW-1185">Reference proteome</keyword>
<evidence type="ECO:0000313" key="2">
    <source>
        <dbReference type="EMBL" id="TFF35801.1"/>
    </source>
</evidence>
<evidence type="ECO:0000256" key="1">
    <source>
        <dbReference type="SAM" id="SignalP"/>
    </source>
</evidence>
<dbReference type="OrthoDB" id="6057441at2"/>
<organism evidence="2 3">
    <name type="scientific">Mucilaginibacter psychrotolerans</name>
    <dbReference type="NCBI Taxonomy" id="1524096"/>
    <lineage>
        <taxon>Bacteria</taxon>
        <taxon>Pseudomonadati</taxon>
        <taxon>Bacteroidota</taxon>
        <taxon>Sphingobacteriia</taxon>
        <taxon>Sphingobacteriales</taxon>
        <taxon>Sphingobacteriaceae</taxon>
        <taxon>Mucilaginibacter</taxon>
    </lineage>
</organism>
<accession>A0A4Y8SAW8</accession>
<gene>
    <name evidence="2" type="ORF">E2R66_17960</name>
</gene>
<dbReference type="Proteomes" id="UP000297540">
    <property type="component" value="Unassembled WGS sequence"/>
</dbReference>
<keyword evidence="1" id="KW-0732">Signal</keyword>